<evidence type="ECO:0000313" key="4">
    <source>
        <dbReference type="Proteomes" id="UP000051677"/>
    </source>
</evidence>
<dbReference type="Pfam" id="PF23212">
    <property type="entry name" value="DUF7064"/>
    <property type="match status" value="1"/>
</dbReference>
<name>A0A0Q2QMI8_MYCGO</name>
<evidence type="ECO:0000313" key="3">
    <source>
        <dbReference type="EMBL" id="KQH81037.1"/>
    </source>
</evidence>
<dbReference type="SUPFAM" id="SSF159245">
    <property type="entry name" value="AttH-like"/>
    <property type="match status" value="1"/>
</dbReference>
<dbReference type="Proteomes" id="UP000051677">
    <property type="component" value="Unassembled WGS sequence"/>
</dbReference>
<dbReference type="InterPro" id="IPR055492">
    <property type="entry name" value="DUF7064"/>
</dbReference>
<evidence type="ECO:0000259" key="2">
    <source>
        <dbReference type="Pfam" id="PF23212"/>
    </source>
</evidence>
<reference evidence="3 4" key="1">
    <citation type="submission" date="2015-10" db="EMBL/GenBank/DDBJ databases">
        <title>Mycobacterium gordonae draft genome assembly.</title>
        <authorList>
            <person name="Ustinova V."/>
            <person name="Smirnova T."/>
            <person name="Blagodatskikh K."/>
            <person name="Varlamov D."/>
            <person name="Larionova E."/>
            <person name="Chernousova L."/>
        </authorList>
    </citation>
    <scope>NUCLEOTIDE SEQUENCE [LARGE SCALE GENOMIC DNA]</scope>
    <source>
        <strain evidence="3 4">CTRI 14-8773</strain>
    </source>
</reference>
<feature type="domain" description="DUF7064" evidence="2">
    <location>
        <begin position="177"/>
        <end position="298"/>
    </location>
</feature>
<sequence>MTTLGARSDGLGPADDLRHRPQAGERTRDSLFWELIMPEEQLGVQIYLYLTGTGRAGYNVCVWGPERRPLALQLHQGRVDDDVDLDEFSFEGMTLTQPELRKSCVLTYDRDGVRIEFAFHGIHDAFSYHRNPDGLPSWFAVNRIEQTGRVRGGLEVAGHRIEWDRMGHRDHSWGVRDWGIPQHWKWFIAYTESGRAVNGWIWIAKGEWGFAGYVVRDGITYPVSRIDHHAEYGQQMRQRRLSATLTDTAGVRTELELDVFGVIELPTHDRLQTVIREGACHALIDGEQGAGQFETHWQGAYLDYLSAGDT</sequence>
<feature type="region of interest" description="Disordered" evidence="1">
    <location>
        <begin position="1"/>
        <end position="23"/>
    </location>
</feature>
<organism evidence="3 4">
    <name type="scientific">Mycobacterium gordonae</name>
    <dbReference type="NCBI Taxonomy" id="1778"/>
    <lineage>
        <taxon>Bacteria</taxon>
        <taxon>Bacillati</taxon>
        <taxon>Actinomycetota</taxon>
        <taxon>Actinomycetes</taxon>
        <taxon>Mycobacteriales</taxon>
        <taxon>Mycobacteriaceae</taxon>
        <taxon>Mycobacterium</taxon>
    </lineage>
</organism>
<accession>A0A0Q2QMI8</accession>
<proteinExistence type="predicted"/>
<dbReference type="OrthoDB" id="115252at2"/>
<comment type="caution">
    <text evidence="3">The sequence shown here is derived from an EMBL/GenBank/DDBJ whole genome shotgun (WGS) entry which is preliminary data.</text>
</comment>
<gene>
    <name evidence="3" type="ORF">AO501_05295</name>
</gene>
<protein>
    <recommendedName>
        <fullName evidence="2">DUF7064 domain-containing protein</fullName>
    </recommendedName>
</protein>
<evidence type="ECO:0000256" key="1">
    <source>
        <dbReference type="SAM" id="MobiDB-lite"/>
    </source>
</evidence>
<dbReference type="EMBL" id="LKTM01000001">
    <property type="protein sequence ID" value="KQH81037.1"/>
    <property type="molecule type" value="Genomic_DNA"/>
</dbReference>
<dbReference type="RefSeq" id="WP_055575796.1">
    <property type="nucleotide sequence ID" value="NZ_LKTM01000001.1"/>
</dbReference>
<dbReference type="AlphaFoldDB" id="A0A0Q2QMI8"/>